<comment type="caution">
    <text evidence="1">The sequence shown here is derived from an EMBL/GenBank/DDBJ whole genome shotgun (WGS) entry which is preliminary data.</text>
</comment>
<reference evidence="1 2" key="1">
    <citation type="submission" date="2020-04" db="EMBL/GenBank/DDBJ databases">
        <title>MicrobeNet Type strains.</title>
        <authorList>
            <person name="Nicholson A.C."/>
        </authorList>
    </citation>
    <scope>NUCLEOTIDE SEQUENCE [LARGE SCALE GENOMIC DNA]</scope>
    <source>
        <strain evidence="1 2">CCUG 61472</strain>
    </source>
</reference>
<dbReference type="EMBL" id="JAAXPN010000001">
    <property type="protein sequence ID" value="NKZ23544.1"/>
    <property type="molecule type" value="Genomic_DNA"/>
</dbReference>
<sequence length="80" mass="9192">MVDQIISYAYVMKANSAGIIYPSIRNEDAKLKPIGILDGYWANIFKYGFTIPQNVESYDEFVDQMKLVENELNMSNVLHL</sequence>
<accession>A0A7X6N1J0</accession>
<protein>
    <submittedName>
        <fullName evidence="1">Uncharacterized protein</fullName>
    </submittedName>
</protein>
<name>A0A7X6N1J0_9LACO</name>
<evidence type="ECO:0000313" key="2">
    <source>
        <dbReference type="Proteomes" id="UP000549765"/>
    </source>
</evidence>
<dbReference type="AlphaFoldDB" id="A0A7X6N1J0"/>
<evidence type="ECO:0000313" key="1">
    <source>
        <dbReference type="EMBL" id="NKZ23544.1"/>
    </source>
</evidence>
<proteinExistence type="predicted"/>
<dbReference type="RefSeq" id="WP_168721334.1">
    <property type="nucleotide sequence ID" value="NZ_JAAXPN010000001.1"/>
</dbReference>
<gene>
    <name evidence="1" type="ORF">HF964_01805</name>
</gene>
<keyword evidence="2" id="KW-1185">Reference proteome</keyword>
<organism evidence="1 2">
    <name type="scientific">Periweissella fabalis</name>
    <dbReference type="NCBI Taxonomy" id="1070421"/>
    <lineage>
        <taxon>Bacteria</taxon>
        <taxon>Bacillati</taxon>
        <taxon>Bacillota</taxon>
        <taxon>Bacilli</taxon>
        <taxon>Lactobacillales</taxon>
        <taxon>Lactobacillaceae</taxon>
        <taxon>Periweissella</taxon>
    </lineage>
</organism>
<dbReference type="Proteomes" id="UP000549765">
    <property type="component" value="Unassembled WGS sequence"/>
</dbReference>